<dbReference type="EMBL" id="VSSQ01123926">
    <property type="protein sequence ID" value="MPN55083.1"/>
    <property type="molecule type" value="Genomic_DNA"/>
</dbReference>
<dbReference type="AlphaFoldDB" id="A0A645J6I4"/>
<accession>A0A645J6I4</accession>
<reference evidence="1" key="1">
    <citation type="submission" date="2019-08" db="EMBL/GenBank/DDBJ databases">
        <authorList>
            <person name="Kucharzyk K."/>
            <person name="Murdoch R.W."/>
            <person name="Higgins S."/>
            <person name="Loffler F."/>
        </authorList>
    </citation>
    <scope>NUCLEOTIDE SEQUENCE</scope>
</reference>
<evidence type="ECO:0000313" key="1">
    <source>
        <dbReference type="EMBL" id="MPN55083.1"/>
    </source>
</evidence>
<sequence>MTNMDKKNNIDGINAAVAIVEYGIPVISAIRNAVAPITGGIIWPPVDATASTAAAK</sequence>
<gene>
    <name evidence="1" type="ORF">SDC9_202762</name>
</gene>
<protein>
    <submittedName>
        <fullName evidence="1">Uncharacterized protein</fullName>
    </submittedName>
</protein>
<proteinExistence type="predicted"/>
<name>A0A645J6I4_9ZZZZ</name>
<organism evidence="1">
    <name type="scientific">bioreactor metagenome</name>
    <dbReference type="NCBI Taxonomy" id="1076179"/>
    <lineage>
        <taxon>unclassified sequences</taxon>
        <taxon>metagenomes</taxon>
        <taxon>ecological metagenomes</taxon>
    </lineage>
</organism>
<comment type="caution">
    <text evidence="1">The sequence shown here is derived from an EMBL/GenBank/DDBJ whole genome shotgun (WGS) entry which is preliminary data.</text>
</comment>